<proteinExistence type="inferred from homology"/>
<gene>
    <name evidence="4 6" type="primary">rplU</name>
    <name evidence="6" type="ORF">ASN18_2582</name>
</gene>
<sequence length="104" mass="11710">MYAIIEMGGKQHRVTSNEILKVEKIAGNDGDSITIDKVLLLYKDEKLSVGKPYVEGAQVKALLVSGGRDKKVEVFKMKPRKAHRKHIVHRQPYTKIKIEEIIGG</sequence>
<dbReference type="InterPro" id="IPR028909">
    <property type="entry name" value="bL21-like"/>
</dbReference>
<dbReference type="InterPro" id="IPR001787">
    <property type="entry name" value="Ribosomal_bL21"/>
</dbReference>
<evidence type="ECO:0000256" key="3">
    <source>
        <dbReference type="ARBA" id="ARBA00023274"/>
    </source>
</evidence>
<dbReference type="GO" id="GO:0005840">
    <property type="term" value="C:ribosome"/>
    <property type="evidence" value="ECO:0007669"/>
    <property type="project" value="UniProtKB-KW"/>
</dbReference>
<dbReference type="Proteomes" id="UP000060487">
    <property type="component" value="Unassembled WGS sequence"/>
</dbReference>
<evidence type="ECO:0000256" key="1">
    <source>
        <dbReference type="ARBA" id="ARBA00008563"/>
    </source>
</evidence>
<keyword evidence="3 4" id="KW-0687">Ribonucleoprotein</keyword>
<evidence type="ECO:0000256" key="4">
    <source>
        <dbReference type="HAMAP-Rule" id="MF_01363"/>
    </source>
</evidence>
<dbReference type="InterPro" id="IPR036164">
    <property type="entry name" value="bL21-like_sf"/>
</dbReference>
<keyword evidence="7" id="KW-1185">Reference proteome</keyword>
<dbReference type="Pfam" id="PF00829">
    <property type="entry name" value="Ribosomal_L21p"/>
    <property type="match status" value="1"/>
</dbReference>
<dbReference type="PANTHER" id="PTHR21349:SF0">
    <property type="entry name" value="LARGE RIBOSOMAL SUBUNIT PROTEIN BL21M"/>
    <property type="match status" value="1"/>
</dbReference>
<organism evidence="6 7">
    <name type="scientific">Candidatus Magnetominusculus xianensis</name>
    <dbReference type="NCBI Taxonomy" id="1748249"/>
    <lineage>
        <taxon>Bacteria</taxon>
        <taxon>Pseudomonadati</taxon>
        <taxon>Nitrospirota</taxon>
        <taxon>Nitrospiria</taxon>
        <taxon>Nitrospirales</taxon>
        <taxon>Nitrospiraceae</taxon>
        <taxon>Candidatus Magnetominusculus</taxon>
    </lineage>
</organism>
<comment type="caution">
    <text evidence="6">The sequence shown here is derived from an EMBL/GenBank/DDBJ whole genome shotgun (WGS) entry which is preliminary data.</text>
</comment>
<dbReference type="SUPFAM" id="SSF141091">
    <property type="entry name" value="L21p-like"/>
    <property type="match status" value="1"/>
</dbReference>
<dbReference type="NCBIfam" id="TIGR00061">
    <property type="entry name" value="L21"/>
    <property type="match status" value="1"/>
</dbReference>
<keyword evidence="4 5" id="KW-0694">RNA-binding</keyword>
<name>A0ABR5SCI2_9BACT</name>
<protein>
    <recommendedName>
        <fullName evidence="4">Large ribosomal subunit protein bL21</fullName>
    </recommendedName>
</protein>
<comment type="similarity">
    <text evidence="1 4 5">Belongs to the bacterial ribosomal protein bL21 family.</text>
</comment>
<accession>A0ABR5SCI2</accession>
<dbReference type="PANTHER" id="PTHR21349">
    <property type="entry name" value="50S RIBOSOMAL PROTEIN L21"/>
    <property type="match status" value="1"/>
</dbReference>
<dbReference type="HAMAP" id="MF_01363">
    <property type="entry name" value="Ribosomal_bL21"/>
    <property type="match status" value="1"/>
</dbReference>
<dbReference type="EMBL" id="LNQR01000100">
    <property type="protein sequence ID" value="KWT81158.1"/>
    <property type="molecule type" value="Genomic_DNA"/>
</dbReference>
<evidence type="ECO:0000313" key="6">
    <source>
        <dbReference type="EMBL" id="KWT81158.1"/>
    </source>
</evidence>
<comment type="subunit">
    <text evidence="4">Part of the 50S ribosomal subunit. Contacts protein L20.</text>
</comment>
<evidence type="ECO:0000256" key="2">
    <source>
        <dbReference type="ARBA" id="ARBA00022980"/>
    </source>
</evidence>
<evidence type="ECO:0000313" key="7">
    <source>
        <dbReference type="Proteomes" id="UP000060487"/>
    </source>
</evidence>
<keyword evidence="2 4" id="KW-0689">Ribosomal protein</keyword>
<evidence type="ECO:0000256" key="5">
    <source>
        <dbReference type="RuleBase" id="RU000562"/>
    </source>
</evidence>
<reference evidence="6 7" key="1">
    <citation type="submission" date="2015-11" db="EMBL/GenBank/DDBJ databases">
        <authorList>
            <person name="Lin W."/>
        </authorList>
    </citation>
    <scope>NUCLEOTIDE SEQUENCE [LARGE SCALE GENOMIC DNA]</scope>
    <source>
        <strain evidence="6 7">HCH-1</strain>
    </source>
</reference>
<comment type="function">
    <text evidence="4 5">This protein binds to 23S rRNA in the presence of protein L20.</text>
</comment>
<keyword evidence="4 5" id="KW-0699">rRNA-binding</keyword>
<dbReference type="RefSeq" id="WP_085053207.1">
    <property type="nucleotide sequence ID" value="NZ_LNQR01000100.1"/>
</dbReference>